<keyword evidence="1" id="KW-0479">Metal-binding</keyword>
<dbReference type="SMART" id="SM00355">
    <property type="entry name" value="ZnF_C2H2"/>
    <property type="match status" value="4"/>
</dbReference>
<evidence type="ECO:0000259" key="7">
    <source>
        <dbReference type="PROSITE" id="PS50157"/>
    </source>
</evidence>
<dbReference type="PROSITE" id="PS00028">
    <property type="entry name" value="ZINC_FINGER_C2H2_1"/>
    <property type="match status" value="2"/>
</dbReference>
<dbReference type="RefSeq" id="XP_026681053.1">
    <property type="nucleotide sequence ID" value="XM_026825252.1"/>
</dbReference>
<evidence type="ECO:0000256" key="4">
    <source>
        <dbReference type="ARBA" id="ARBA00022833"/>
    </source>
</evidence>
<reference evidence="9" key="1">
    <citation type="submission" date="2025-08" db="UniProtKB">
        <authorList>
            <consortium name="RefSeq"/>
        </authorList>
    </citation>
    <scope>IDENTIFICATION</scope>
</reference>
<dbReference type="Proteomes" id="UP000079169">
    <property type="component" value="Unplaced"/>
</dbReference>
<feature type="region of interest" description="Disordered" evidence="6">
    <location>
        <begin position="230"/>
        <end position="250"/>
    </location>
</feature>
<sequence>MKALDEEMFKMDEENNKEMERISQGLEYQCSVCSQVFIEKKNLSKHFFKCLMKFTQSGCSSFKCAICFEYFSLLESLEMHITRKHIGICEEPYQCSQCSLCFDQGSLLKAHVLEKHEVFQCTQCEKYYRSQSTLDVHVSKKHPAGTGKVKRDIKPNTNILTVTPNRRSARNDSTKATVKTETEVKVKIEPVADIPIKKENVVETVQVKKLGRPFKRKSSDVSTCDQDRTVKTEPNESAEANIEEDGLGRGRRVKKKKQLDYEDSISTLPGRRVRKSTDSVHTEGKTDVKEKMDYHTFVKVEIKNEVDEPVYKSPLSG</sequence>
<keyword evidence="2" id="KW-0677">Repeat</keyword>
<dbReference type="PROSITE" id="PS50157">
    <property type="entry name" value="ZINC_FINGER_C2H2_2"/>
    <property type="match status" value="3"/>
</dbReference>
<dbReference type="PANTHER" id="PTHR24379:SF121">
    <property type="entry name" value="C2H2-TYPE DOMAIN-CONTAINING PROTEIN"/>
    <property type="match status" value="1"/>
</dbReference>
<dbReference type="InterPro" id="IPR036236">
    <property type="entry name" value="Znf_C2H2_sf"/>
</dbReference>
<dbReference type="KEGG" id="dci:113468394"/>
<protein>
    <submittedName>
        <fullName evidence="9">Zinc finger protein 521-like</fullName>
    </submittedName>
</protein>
<dbReference type="AlphaFoldDB" id="A0A3Q0J273"/>
<evidence type="ECO:0000256" key="5">
    <source>
        <dbReference type="PROSITE-ProRule" id="PRU00042"/>
    </source>
</evidence>
<feature type="compositionally biased region" description="Basic and acidic residues" evidence="6">
    <location>
        <begin position="275"/>
        <end position="286"/>
    </location>
</feature>
<feature type="domain" description="C2H2-type" evidence="7">
    <location>
        <begin position="28"/>
        <end position="46"/>
    </location>
</feature>
<dbReference type="GeneID" id="113468394"/>
<gene>
    <name evidence="9" type="primary">LOC113468394</name>
</gene>
<evidence type="ECO:0000313" key="9">
    <source>
        <dbReference type="RefSeq" id="XP_026681053.1"/>
    </source>
</evidence>
<keyword evidence="4" id="KW-0862">Zinc</keyword>
<keyword evidence="8" id="KW-1185">Reference proteome</keyword>
<dbReference type="PANTHER" id="PTHR24379">
    <property type="entry name" value="KRAB AND ZINC FINGER DOMAIN-CONTAINING"/>
    <property type="match status" value="1"/>
</dbReference>
<evidence type="ECO:0000256" key="2">
    <source>
        <dbReference type="ARBA" id="ARBA00022737"/>
    </source>
</evidence>
<dbReference type="PaxDb" id="121845-A0A3Q0J273"/>
<keyword evidence="3 5" id="KW-0863">Zinc-finger</keyword>
<dbReference type="GO" id="GO:0008270">
    <property type="term" value="F:zinc ion binding"/>
    <property type="evidence" value="ECO:0007669"/>
    <property type="project" value="UniProtKB-KW"/>
</dbReference>
<feature type="domain" description="C2H2-type" evidence="7">
    <location>
        <begin position="93"/>
        <end position="116"/>
    </location>
</feature>
<dbReference type="Gene3D" id="3.30.160.60">
    <property type="entry name" value="Classic Zinc Finger"/>
    <property type="match status" value="2"/>
</dbReference>
<organism evidence="8 9">
    <name type="scientific">Diaphorina citri</name>
    <name type="common">Asian citrus psyllid</name>
    <dbReference type="NCBI Taxonomy" id="121845"/>
    <lineage>
        <taxon>Eukaryota</taxon>
        <taxon>Metazoa</taxon>
        <taxon>Ecdysozoa</taxon>
        <taxon>Arthropoda</taxon>
        <taxon>Hexapoda</taxon>
        <taxon>Insecta</taxon>
        <taxon>Pterygota</taxon>
        <taxon>Neoptera</taxon>
        <taxon>Paraneoptera</taxon>
        <taxon>Hemiptera</taxon>
        <taxon>Sternorrhyncha</taxon>
        <taxon>Psylloidea</taxon>
        <taxon>Psyllidae</taxon>
        <taxon>Diaphorininae</taxon>
        <taxon>Diaphorina</taxon>
    </lineage>
</organism>
<proteinExistence type="predicted"/>
<accession>A0A3Q0J273</accession>
<evidence type="ECO:0000256" key="6">
    <source>
        <dbReference type="SAM" id="MobiDB-lite"/>
    </source>
</evidence>
<feature type="region of interest" description="Disordered" evidence="6">
    <location>
        <begin position="264"/>
        <end position="286"/>
    </location>
</feature>
<evidence type="ECO:0000313" key="8">
    <source>
        <dbReference type="Proteomes" id="UP000079169"/>
    </source>
</evidence>
<name>A0A3Q0J273_DIACI</name>
<dbReference type="SUPFAM" id="SSF57667">
    <property type="entry name" value="beta-beta-alpha zinc fingers"/>
    <property type="match status" value="1"/>
</dbReference>
<dbReference type="InterPro" id="IPR013087">
    <property type="entry name" value="Znf_C2H2_type"/>
</dbReference>
<evidence type="ECO:0000256" key="3">
    <source>
        <dbReference type="ARBA" id="ARBA00022771"/>
    </source>
</evidence>
<feature type="domain" description="C2H2-type" evidence="7">
    <location>
        <begin position="119"/>
        <end position="142"/>
    </location>
</feature>
<dbReference type="STRING" id="121845.A0A3Q0J273"/>
<evidence type="ECO:0000256" key="1">
    <source>
        <dbReference type="ARBA" id="ARBA00022723"/>
    </source>
</evidence>